<gene>
    <name evidence="2" type="ORF">V6N12_073327</name>
</gene>
<name>A0ABR2AGI3_9ROSI</name>
<feature type="region of interest" description="Disordered" evidence="1">
    <location>
        <begin position="1"/>
        <end position="28"/>
    </location>
</feature>
<protein>
    <submittedName>
        <fullName evidence="2">Uncharacterized protein</fullName>
    </submittedName>
</protein>
<sequence>MFASGVEVEGKSEAGSDDNSATKETFGDKVVVEVSTSGVESNGEAEVGSNALRKAMLLLESPKLRRKNHMMSGGLSADEHLTGTLARSRRQGRIEELNHEPKERRRSVDKAWKTPCETGAILPTLPQNCKTSEKKTFFFY</sequence>
<dbReference type="Proteomes" id="UP001472677">
    <property type="component" value="Unassembled WGS sequence"/>
</dbReference>
<feature type="region of interest" description="Disordered" evidence="1">
    <location>
        <begin position="70"/>
        <end position="110"/>
    </location>
</feature>
<evidence type="ECO:0000313" key="2">
    <source>
        <dbReference type="EMBL" id="KAK8492268.1"/>
    </source>
</evidence>
<organism evidence="2 3">
    <name type="scientific">Hibiscus sabdariffa</name>
    <name type="common">roselle</name>
    <dbReference type="NCBI Taxonomy" id="183260"/>
    <lineage>
        <taxon>Eukaryota</taxon>
        <taxon>Viridiplantae</taxon>
        <taxon>Streptophyta</taxon>
        <taxon>Embryophyta</taxon>
        <taxon>Tracheophyta</taxon>
        <taxon>Spermatophyta</taxon>
        <taxon>Magnoliopsida</taxon>
        <taxon>eudicotyledons</taxon>
        <taxon>Gunneridae</taxon>
        <taxon>Pentapetalae</taxon>
        <taxon>rosids</taxon>
        <taxon>malvids</taxon>
        <taxon>Malvales</taxon>
        <taxon>Malvaceae</taxon>
        <taxon>Malvoideae</taxon>
        <taxon>Hibiscus</taxon>
    </lineage>
</organism>
<comment type="caution">
    <text evidence="2">The sequence shown here is derived from an EMBL/GenBank/DDBJ whole genome shotgun (WGS) entry which is preliminary data.</text>
</comment>
<feature type="compositionally biased region" description="Basic and acidic residues" evidence="1">
    <location>
        <begin position="92"/>
        <end position="110"/>
    </location>
</feature>
<evidence type="ECO:0000313" key="3">
    <source>
        <dbReference type="Proteomes" id="UP001472677"/>
    </source>
</evidence>
<proteinExistence type="predicted"/>
<reference evidence="2 3" key="1">
    <citation type="journal article" date="2024" name="G3 (Bethesda)">
        <title>Genome assembly of Hibiscus sabdariffa L. provides insights into metabolisms of medicinal natural products.</title>
        <authorList>
            <person name="Kim T."/>
        </authorList>
    </citation>
    <scope>NUCLEOTIDE SEQUENCE [LARGE SCALE GENOMIC DNA]</scope>
    <source>
        <strain evidence="2">TK-2024</strain>
        <tissue evidence="2">Old leaves</tissue>
    </source>
</reference>
<accession>A0ABR2AGI3</accession>
<evidence type="ECO:0000256" key="1">
    <source>
        <dbReference type="SAM" id="MobiDB-lite"/>
    </source>
</evidence>
<dbReference type="EMBL" id="JBBPBM010000732">
    <property type="protein sequence ID" value="KAK8492268.1"/>
    <property type="molecule type" value="Genomic_DNA"/>
</dbReference>
<keyword evidence="3" id="KW-1185">Reference proteome</keyword>